<dbReference type="KEGG" id="hvg:123404410"/>
<dbReference type="RefSeq" id="XP_044954268.1">
    <property type="nucleotide sequence ID" value="XM_045098333.1"/>
</dbReference>
<dbReference type="RefSeq" id="XP_044954269.1">
    <property type="nucleotide sequence ID" value="XM_045098334.1"/>
</dbReference>
<reference evidence="1" key="1">
    <citation type="journal article" date="2011" name="Plant Physiol.">
        <title>Comprehensive sequence analysis of 24,783 barley full-length cDNAs derived from 12 clone libraries.</title>
        <authorList>
            <person name="Matsumoto T."/>
            <person name="Tanaka T."/>
            <person name="Sakai H."/>
            <person name="Amano N."/>
            <person name="Kanamori H."/>
            <person name="Kurita K."/>
            <person name="Kikuta A."/>
            <person name="Kamiya K."/>
            <person name="Yamamoto M."/>
            <person name="Ikawa H."/>
            <person name="Fujii N."/>
            <person name="Hori K."/>
            <person name="Itoh T."/>
            <person name="Sato K."/>
        </authorList>
    </citation>
    <scope>NUCLEOTIDE SEQUENCE</scope>
    <source>
        <tissue evidence="1">Flower</tissue>
    </source>
</reference>
<dbReference type="AlphaFoldDB" id="F2EJE0"/>
<organism evidence="1">
    <name type="scientific">Hordeum vulgare subsp. vulgare</name>
    <name type="common">Domesticated barley</name>
    <dbReference type="NCBI Taxonomy" id="112509"/>
    <lineage>
        <taxon>Eukaryota</taxon>
        <taxon>Viridiplantae</taxon>
        <taxon>Streptophyta</taxon>
        <taxon>Embryophyta</taxon>
        <taxon>Tracheophyta</taxon>
        <taxon>Spermatophyta</taxon>
        <taxon>Magnoliopsida</taxon>
        <taxon>Liliopsida</taxon>
        <taxon>Poales</taxon>
        <taxon>Poaceae</taxon>
        <taxon>BOP clade</taxon>
        <taxon>Pooideae</taxon>
        <taxon>Triticodae</taxon>
        <taxon>Triticeae</taxon>
        <taxon>Hordeinae</taxon>
        <taxon>Hordeum</taxon>
    </lineage>
</organism>
<proteinExistence type="evidence at transcript level"/>
<dbReference type="EMBL" id="AK376267">
    <property type="protein sequence ID" value="BAK07462.1"/>
    <property type="molecule type" value="mRNA"/>
</dbReference>
<dbReference type="GeneID" id="123404410"/>
<name>F2EJE0_HORVV</name>
<sequence>MKDYVEKIGSFMDEFRLELRNNTAAVRANTVKLNDLLSCLPDLERWVVDLGVVVADLQQRALVFDGGAWCGSCRGHVPRSLLHSGRWPYRYRSHCAGAAPRVCGPRQCISSPGAGAGRAAGNTPGH</sequence>
<dbReference type="RefSeq" id="XP_044954270.1">
    <property type="nucleotide sequence ID" value="XM_045098335.1"/>
</dbReference>
<protein>
    <submittedName>
        <fullName evidence="1">Predicted protein</fullName>
    </submittedName>
</protein>
<evidence type="ECO:0000313" key="1">
    <source>
        <dbReference type="EMBL" id="BAK07462.1"/>
    </source>
</evidence>
<accession>F2EJE0</accession>